<evidence type="ECO:0000259" key="5">
    <source>
        <dbReference type="PROSITE" id="PS50853"/>
    </source>
</evidence>
<dbReference type="PANTHER" id="PTHR13817">
    <property type="entry name" value="TITIN"/>
    <property type="match status" value="1"/>
</dbReference>
<evidence type="ECO:0000256" key="4">
    <source>
        <dbReference type="SAM" id="SignalP"/>
    </source>
</evidence>
<evidence type="ECO:0000313" key="6">
    <source>
        <dbReference type="Proteomes" id="UP000887561"/>
    </source>
</evidence>
<accession>A0A915MTS7</accession>
<protein>
    <submittedName>
        <fullName evidence="7">Fibronectin type-III domain-containing protein</fullName>
    </submittedName>
</protein>
<dbReference type="SMART" id="SM00060">
    <property type="entry name" value="FN3"/>
    <property type="match status" value="3"/>
</dbReference>
<keyword evidence="1" id="KW-0677">Repeat</keyword>
<feature type="domain" description="Fibronectin type-III" evidence="5">
    <location>
        <begin position="33"/>
        <end position="130"/>
    </location>
</feature>
<dbReference type="InterPro" id="IPR050964">
    <property type="entry name" value="Striated_Muscle_Regulatory"/>
</dbReference>
<feature type="region of interest" description="Disordered" evidence="2">
    <location>
        <begin position="475"/>
        <end position="504"/>
    </location>
</feature>
<dbReference type="Pfam" id="PF00041">
    <property type="entry name" value="fn3"/>
    <property type="match status" value="3"/>
</dbReference>
<dbReference type="InterPro" id="IPR036116">
    <property type="entry name" value="FN3_sf"/>
</dbReference>
<feature type="domain" description="Fibronectin type-III" evidence="5">
    <location>
        <begin position="139"/>
        <end position="230"/>
    </location>
</feature>
<evidence type="ECO:0000313" key="7">
    <source>
        <dbReference type="WBParaSite" id="scaffold4951_cov258.g8865"/>
    </source>
</evidence>
<dbReference type="SUPFAM" id="SSF49265">
    <property type="entry name" value="Fibronectin type III"/>
    <property type="match status" value="2"/>
</dbReference>
<dbReference type="InterPro" id="IPR013783">
    <property type="entry name" value="Ig-like_fold"/>
</dbReference>
<sequence length="908" mass="102076">MILNSILVVALFFIEINEFIYTEEEDESQIAGTPSELQAFANHDSIQVSWLPPREDNVLIRGFQIGWGINIPDIEKTIVDSNVRQYTIRNLKPNREYVISLRAFNKKGQGFPIYETVKTYSSGSLTTLPPNNFIENIHAPVGLFAETLSASQIHLYWTDPNDEAFNQYYTIKYAMSGEADGLAKEINTSETDYLFDNLRPDTQYEFAVKIARTNHWSLIAINRTFPAPPSSPPRDITLVGPQSEKDDPNIVTLNWQPPKYSNGEIKEYILFYSNKFDAPESEWTMESIKGDRLSLQIRGLLSKTTYYFKLQAKNSKGFGPFTPITSFLTPETLDISSISDQNNKFSEDVNLTFSQQIVQLLSKNLTNVFLGIVTIVLLVLVVAVIVACTCRKPRRQTNVKHPQYSYIPGRIYSQQTGDDNLWIQQNGTRFAAVLDNSGTLGRAVCENFEMPTSSGEERRILLVDRQQRAFIASNAHGHFGSPSPQYNSQYLPPSDGQGAERLGNGFYNSKLHRRLADSVQSVDEHQPPHKSKKIGRQNRSSLPPRFCSSASITPLAIKSNKIGQNYMGSPTSAGDLYPVWTRQTNEEKNIFFNNDCDYSPLRRQRHFVDTTTESPTPVGIPALSVKLARRTLITEHSNGFYNDRPKMPTKCVNFAPILDADVNEAENKGDDIVHNTFHEGQDRNLSRNCYNTAIISPHGRNLGHPTPNSTPRNPHVVHTRTDRQQVKVDLAVGNQRNGAYLGEELIDNDRSVSKVHPSSISNHHTMELEEHRQQPKVAHVVRPIAAIKAANASPSAFRNVCSSNKPKTSPLMTRNVLNGNVPIGRAMAQRRVNIANQIETSASPYSSIRVQREGELEDVSSLNVQQQAQPQCNNKSVDSAEELSVQEIDQMIDTLQQLQHEFTQAEDD</sequence>
<evidence type="ECO:0000256" key="1">
    <source>
        <dbReference type="ARBA" id="ARBA00022737"/>
    </source>
</evidence>
<dbReference type="WBParaSite" id="scaffold4951_cov258.g8865">
    <property type="protein sequence ID" value="scaffold4951_cov258.g8865"/>
    <property type="gene ID" value="scaffold4951_cov258.g8865"/>
</dbReference>
<dbReference type="PANTHER" id="PTHR13817:SF173">
    <property type="entry name" value="FRAZZLED"/>
    <property type="match status" value="1"/>
</dbReference>
<keyword evidence="6" id="KW-1185">Reference proteome</keyword>
<feature type="compositionally biased region" description="Polar residues" evidence="2">
    <location>
        <begin position="482"/>
        <end position="491"/>
    </location>
</feature>
<keyword evidence="3" id="KW-0472">Membrane</keyword>
<organism evidence="6 7">
    <name type="scientific">Meloidogyne javanica</name>
    <name type="common">Root-knot nematode worm</name>
    <dbReference type="NCBI Taxonomy" id="6303"/>
    <lineage>
        <taxon>Eukaryota</taxon>
        <taxon>Metazoa</taxon>
        <taxon>Ecdysozoa</taxon>
        <taxon>Nematoda</taxon>
        <taxon>Chromadorea</taxon>
        <taxon>Rhabditida</taxon>
        <taxon>Tylenchina</taxon>
        <taxon>Tylenchomorpha</taxon>
        <taxon>Tylenchoidea</taxon>
        <taxon>Meloidogynidae</taxon>
        <taxon>Meloidogyninae</taxon>
        <taxon>Meloidogyne</taxon>
        <taxon>Meloidogyne incognita group</taxon>
    </lineage>
</organism>
<feature type="transmembrane region" description="Helical" evidence="3">
    <location>
        <begin position="368"/>
        <end position="390"/>
    </location>
</feature>
<dbReference type="CDD" id="cd00063">
    <property type="entry name" value="FN3"/>
    <property type="match status" value="3"/>
</dbReference>
<reference evidence="7" key="1">
    <citation type="submission" date="2022-11" db="UniProtKB">
        <authorList>
            <consortium name="WormBaseParasite"/>
        </authorList>
    </citation>
    <scope>IDENTIFICATION</scope>
</reference>
<dbReference type="PROSITE" id="PS50853">
    <property type="entry name" value="FN3"/>
    <property type="match status" value="3"/>
</dbReference>
<keyword evidence="3" id="KW-0812">Transmembrane</keyword>
<feature type="domain" description="Fibronectin type-III" evidence="5">
    <location>
        <begin position="232"/>
        <end position="332"/>
    </location>
</feature>
<keyword evidence="3" id="KW-1133">Transmembrane helix</keyword>
<evidence type="ECO:0000256" key="2">
    <source>
        <dbReference type="SAM" id="MobiDB-lite"/>
    </source>
</evidence>
<evidence type="ECO:0000256" key="3">
    <source>
        <dbReference type="SAM" id="Phobius"/>
    </source>
</evidence>
<name>A0A915MTS7_MELJA</name>
<feature type="signal peptide" evidence="4">
    <location>
        <begin position="1"/>
        <end position="22"/>
    </location>
</feature>
<dbReference type="AlphaFoldDB" id="A0A915MTS7"/>
<proteinExistence type="predicted"/>
<dbReference type="Proteomes" id="UP000887561">
    <property type="component" value="Unplaced"/>
</dbReference>
<feature type="region of interest" description="Disordered" evidence="2">
    <location>
        <begin position="518"/>
        <end position="545"/>
    </location>
</feature>
<keyword evidence="4" id="KW-0732">Signal</keyword>
<feature type="chain" id="PRO_5038022786" evidence="4">
    <location>
        <begin position="23"/>
        <end position="908"/>
    </location>
</feature>
<dbReference type="Gene3D" id="2.60.40.10">
    <property type="entry name" value="Immunoglobulins"/>
    <property type="match status" value="3"/>
</dbReference>
<dbReference type="InterPro" id="IPR003961">
    <property type="entry name" value="FN3_dom"/>
</dbReference>